<keyword evidence="4" id="KW-0964">Secreted</keyword>
<dbReference type="PANTHER" id="PTHR21248:SF12">
    <property type="entry name" value="CARDIOLIPIN SYNTHASE C"/>
    <property type="match status" value="1"/>
</dbReference>
<feature type="domain" description="PLD phosphodiesterase" evidence="6">
    <location>
        <begin position="118"/>
        <end position="145"/>
    </location>
</feature>
<reference evidence="7 8" key="1">
    <citation type="submission" date="2020-08" db="EMBL/GenBank/DDBJ databases">
        <title>Genome sequence of Sphingomonas rhizophila KACC 19189T.</title>
        <authorList>
            <person name="Hyun D.-W."/>
            <person name="Bae J.-W."/>
        </authorList>
    </citation>
    <scope>NUCLEOTIDE SEQUENCE [LARGE SCALE GENOMIC DNA]</scope>
    <source>
        <strain evidence="7 8">KACC 19189</strain>
    </source>
</reference>
<dbReference type="Pfam" id="PF13091">
    <property type="entry name" value="PLDc_2"/>
    <property type="match status" value="2"/>
</dbReference>
<dbReference type="GO" id="GO:0005576">
    <property type="term" value="C:extracellular region"/>
    <property type="evidence" value="ECO:0007669"/>
    <property type="project" value="UniProtKB-SubCell"/>
</dbReference>
<dbReference type="PROSITE" id="PS50035">
    <property type="entry name" value="PLD"/>
    <property type="match status" value="2"/>
</dbReference>
<dbReference type="CDD" id="cd09110">
    <property type="entry name" value="PLDc_CLS_1"/>
    <property type="match status" value="1"/>
</dbReference>
<evidence type="ECO:0000256" key="3">
    <source>
        <dbReference type="ARBA" id="ARBA00018392"/>
    </source>
</evidence>
<dbReference type="GO" id="GO:0032049">
    <property type="term" value="P:cardiolipin biosynthetic process"/>
    <property type="evidence" value="ECO:0007669"/>
    <property type="project" value="UniProtKB-ARBA"/>
</dbReference>
<evidence type="ECO:0000256" key="5">
    <source>
        <dbReference type="ARBA" id="ARBA00029594"/>
    </source>
</evidence>
<dbReference type="GO" id="GO:0030572">
    <property type="term" value="F:phosphatidyltransferase activity"/>
    <property type="evidence" value="ECO:0007669"/>
    <property type="project" value="UniProtKB-ARBA"/>
</dbReference>
<keyword evidence="8" id="KW-1185">Reference proteome</keyword>
<evidence type="ECO:0000256" key="2">
    <source>
        <dbReference type="ARBA" id="ARBA00004613"/>
    </source>
</evidence>
<dbReference type="EMBL" id="CP060717">
    <property type="protein sequence ID" value="QNN64744.1"/>
    <property type="molecule type" value="Genomic_DNA"/>
</dbReference>
<dbReference type="Proteomes" id="UP000515955">
    <property type="component" value="Chromosome"/>
</dbReference>
<gene>
    <name evidence="7" type="ORF">H9L12_10840</name>
</gene>
<dbReference type="RefSeq" id="WP_187541743.1">
    <property type="nucleotide sequence ID" value="NZ_CP060717.1"/>
</dbReference>
<dbReference type="KEGG" id="srhi:H9L12_10840"/>
<sequence>MNDDAAPPLKPPSDRARSVTVDGNALTLLTGGRERFEALLSLIDGAKRDLRLLYYTFLDDESGEAVVAALLRAIERGVRVSLLVDGFGSSKTPDDYFTRLGDAGATFCRFLPSLGRRYLIRNHQKLALADEAVALIGGFNIADDYFQEAEEGGWRDLGLIVDGPAAGRLAPYFDDLMGWALRKGARIRDLRRIIHKFSENEGVLQWSYGGPMRRLSPWANATCRDLASSNDVQMIAAYFAPTYGMLRRIARIGGRGRARVITAAKSDNTATIAAARFTYGRLLKRGVEIYEYRPTKLHTKLVVLDDVVHIGSSNFDIRSLYLNLEMMLRVDDPEFATMMRHYFEGEVQDSLRITPDLHRKRGTLASRIKWAASFFLVTTGDYTVTRRLNFGSG</sequence>
<dbReference type="AlphaFoldDB" id="A0A7G9SA69"/>
<evidence type="ECO:0000259" key="6">
    <source>
        <dbReference type="PROSITE" id="PS50035"/>
    </source>
</evidence>
<proteinExistence type="predicted"/>
<comment type="function">
    <text evidence="1">Could be a virulence factor.</text>
</comment>
<evidence type="ECO:0000256" key="1">
    <source>
        <dbReference type="ARBA" id="ARBA00003145"/>
    </source>
</evidence>
<dbReference type="InterPro" id="IPR001736">
    <property type="entry name" value="PLipase_D/transphosphatidylase"/>
</dbReference>
<evidence type="ECO:0000256" key="4">
    <source>
        <dbReference type="ARBA" id="ARBA00022525"/>
    </source>
</evidence>
<organism evidence="7 8">
    <name type="scientific">Sphingomonas rhizophila</name>
    <dbReference type="NCBI Taxonomy" id="2071607"/>
    <lineage>
        <taxon>Bacteria</taxon>
        <taxon>Pseudomonadati</taxon>
        <taxon>Pseudomonadota</taxon>
        <taxon>Alphaproteobacteria</taxon>
        <taxon>Sphingomonadales</taxon>
        <taxon>Sphingomonadaceae</taxon>
        <taxon>Sphingomonas</taxon>
    </lineage>
</organism>
<evidence type="ECO:0000313" key="8">
    <source>
        <dbReference type="Proteomes" id="UP000515955"/>
    </source>
</evidence>
<comment type="subcellular location">
    <subcellularLocation>
        <location evidence="2">Secreted</location>
    </subcellularLocation>
</comment>
<dbReference type="SMART" id="SM00155">
    <property type="entry name" value="PLDc"/>
    <property type="match status" value="2"/>
</dbReference>
<dbReference type="SUPFAM" id="SSF56024">
    <property type="entry name" value="Phospholipase D/nuclease"/>
    <property type="match status" value="2"/>
</dbReference>
<dbReference type="Gene3D" id="3.30.870.10">
    <property type="entry name" value="Endonuclease Chain A"/>
    <property type="match status" value="2"/>
</dbReference>
<evidence type="ECO:0000313" key="7">
    <source>
        <dbReference type="EMBL" id="QNN64744.1"/>
    </source>
</evidence>
<dbReference type="InterPro" id="IPR025202">
    <property type="entry name" value="PLD-like_dom"/>
</dbReference>
<feature type="domain" description="PLD phosphodiesterase" evidence="6">
    <location>
        <begin position="293"/>
        <end position="319"/>
    </location>
</feature>
<accession>A0A7G9SA69</accession>
<dbReference type="PANTHER" id="PTHR21248">
    <property type="entry name" value="CARDIOLIPIN SYNTHASE"/>
    <property type="match status" value="1"/>
</dbReference>
<name>A0A7G9SA69_9SPHN</name>
<protein>
    <recommendedName>
        <fullName evidence="3">Phospholipase D</fullName>
    </recommendedName>
    <alternativeName>
        <fullName evidence="5">Choline phosphatase</fullName>
    </alternativeName>
</protein>